<gene>
    <name evidence="2" type="ORF">OIU85_021568</name>
</gene>
<accession>A0A9Q0UIL5</accession>
<dbReference type="Proteomes" id="UP001151529">
    <property type="component" value="Chromosome 2"/>
</dbReference>
<evidence type="ECO:0000256" key="1">
    <source>
        <dbReference type="SAM" id="MobiDB-lite"/>
    </source>
</evidence>
<sequence>MTLKDQGLLKADGLQPKRAVIEKLGILRGLWHRLHIAHGLLSTIAIARPHEWSRSLYERFSADSNSDLPISLLYQSTCSKHRIKNQQTKSWTSLSSPTDANSFPFAP</sequence>
<dbReference type="AlphaFoldDB" id="A0A9Q0UIL5"/>
<evidence type="ECO:0000313" key="2">
    <source>
        <dbReference type="EMBL" id="KAJ6730790.1"/>
    </source>
</evidence>
<feature type="region of interest" description="Disordered" evidence="1">
    <location>
        <begin position="84"/>
        <end position="107"/>
    </location>
</feature>
<proteinExistence type="predicted"/>
<keyword evidence="3" id="KW-1185">Reference proteome</keyword>
<evidence type="ECO:0000313" key="3">
    <source>
        <dbReference type="Proteomes" id="UP001151529"/>
    </source>
</evidence>
<dbReference type="EMBL" id="JAPFFL010000004">
    <property type="protein sequence ID" value="KAJ6730790.1"/>
    <property type="molecule type" value="Genomic_DNA"/>
</dbReference>
<reference evidence="2" key="2">
    <citation type="journal article" date="2023" name="Int. J. Mol. Sci.">
        <title>De Novo Assembly and Annotation of 11 Diverse Shrub Willow (Salix) Genomes Reveals Novel Gene Organization in Sex-Linked Regions.</title>
        <authorList>
            <person name="Hyden B."/>
            <person name="Feng K."/>
            <person name="Yates T.B."/>
            <person name="Jawdy S."/>
            <person name="Cereghino C."/>
            <person name="Smart L.B."/>
            <person name="Muchero W."/>
        </authorList>
    </citation>
    <scope>NUCLEOTIDE SEQUENCE [LARGE SCALE GENOMIC DNA]</scope>
    <source>
        <tissue evidence="2">Shoot tip</tissue>
    </source>
</reference>
<protein>
    <submittedName>
        <fullName evidence="2">Uncharacterized protein</fullName>
    </submittedName>
</protein>
<name>A0A9Q0UIL5_SALVM</name>
<reference evidence="2" key="1">
    <citation type="submission" date="2022-11" db="EMBL/GenBank/DDBJ databases">
        <authorList>
            <person name="Hyden B.L."/>
            <person name="Feng K."/>
            <person name="Yates T."/>
            <person name="Jawdy S."/>
            <person name="Smart L.B."/>
            <person name="Muchero W."/>
        </authorList>
    </citation>
    <scope>NUCLEOTIDE SEQUENCE</scope>
    <source>
        <tissue evidence="2">Shoot tip</tissue>
    </source>
</reference>
<comment type="caution">
    <text evidence="2">The sequence shown here is derived from an EMBL/GenBank/DDBJ whole genome shotgun (WGS) entry which is preliminary data.</text>
</comment>
<organism evidence="2 3">
    <name type="scientific">Salix viminalis</name>
    <name type="common">Common osier</name>
    <name type="synonym">Basket willow</name>
    <dbReference type="NCBI Taxonomy" id="40686"/>
    <lineage>
        <taxon>Eukaryota</taxon>
        <taxon>Viridiplantae</taxon>
        <taxon>Streptophyta</taxon>
        <taxon>Embryophyta</taxon>
        <taxon>Tracheophyta</taxon>
        <taxon>Spermatophyta</taxon>
        <taxon>Magnoliopsida</taxon>
        <taxon>eudicotyledons</taxon>
        <taxon>Gunneridae</taxon>
        <taxon>Pentapetalae</taxon>
        <taxon>rosids</taxon>
        <taxon>fabids</taxon>
        <taxon>Malpighiales</taxon>
        <taxon>Salicaceae</taxon>
        <taxon>Saliceae</taxon>
        <taxon>Salix</taxon>
    </lineage>
</organism>
<feature type="compositionally biased region" description="Polar residues" evidence="1">
    <location>
        <begin position="85"/>
        <end position="101"/>
    </location>
</feature>